<evidence type="ECO:0000313" key="3">
    <source>
        <dbReference type="Proteomes" id="UP000031623"/>
    </source>
</evidence>
<dbReference type="AlphaFoldDB" id="A0A090AE43"/>
<dbReference type="HOGENOM" id="CLU_823703_0_0_6"/>
<feature type="region of interest" description="Disordered" evidence="1">
    <location>
        <begin position="318"/>
        <end position="337"/>
    </location>
</feature>
<feature type="compositionally biased region" description="Basic and acidic residues" evidence="1">
    <location>
        <begin position="324"/>
        <end position="337"/>
    </location>
</feature>
<protein>
    <recommendedName>
        <fullName evidence="4">RiboL-PSP-HEPN domain-containing protein</fullName>
    </recommendedName>
</protein>
<name>A0A090AE43_9GAMM</name>
<proteinExistence type="predicted"/>
<dbReference type="Proteomes" id="UP000031623">
    <property type="component" value="Chromosome"/>
</dbReference>
<dbReference type="STRING" id="40754.THII_1941"/>
<sequence length="337" mass="38408">MKDDQFTKLSDLTGMSAMEVSKFKDPLGISAMETANGLQSLVQRASELSKMELFLDKMKSISGFDENLVCVELEQKTLQFSHLMEEHYDDCVIDDIATITEYRANFNNAIADIEKLLDSSIDSTIENCFYRLLYANVITALETYLSDAFINAVLPNPSFIRRLVESTPEFKKEKTAVSDIYKTIEGIKVKAREYLVEFLWHKLSAVRRMYKDTLNINFPNNMGAVYKAILTRHNIVHRNGKDKSGEEKVICRQDVTNLIAEIEALVQHVDSLLSELKLEFSLNHDALLEQQVAPTDTKNIWDAIQTFRNQLEPGDLEPDEDVFAEVRDSSPGREVSF</sequence>
<dbReference type="OrthoDB" id="119238at2"/>
<dbReference type="KEGG" id="tig:THII_1941"/>
<evidence type="ECO:0008006" key="4">
    <source>
        <dbReference type="Google" id="ProtNLM"/>
    </source>
</evidence>
<reference evidence="2 3" key="1">
    <citation type="journal article" date="2014" name="ISME J.">
        <title>Ecophysiology of Thioploca ingrica as revealed by the complete genome sequence supplemented with proteomic evidence.</title>
        <authorList>
            <person name="Kojima H."/>
            <person name="Ogura Y."/>
            <person name="Yamamoto N."/>
            <person name="Togashi T."/>
            <person name="Mori H."/>
            <person name="Watanabe T."/>
            <person name="Nemoto F."/>
            <person name="Kurokawa K."/>
            <person name="Hayashi T."/>
            <person name="Fukui M."/>
        </authorList>
    </citation>
    <scope>NUCLEOTIDE SEQUENCE [LARGE SCALE GENOMIC DNA]</scope>
</reference>
<accession>A0A090AE43</accession>
<organism evidence="2 3">
    <name type="scientific">Thioploca ingrica</name>
    <dbReference type="NCBI Taxonomy" id="40754"/>
    <lineage>
        <taxon>Bacteria</taxon>
        <taxon>Pseudomonadati</taxon>
        <taxon>Pseudomonadota</taxon>
        <taxon>Gammaproteobacteria</taxon>
        <taxon>Thiotrichales</taxon>
        <taxon>Thiotrichaceae</taxon>
        <taxon>Thioploca</taxon>
    </lineage>
</organism>
<dbReference type="EMBL" id="AP014633">
    <property type="protein sequence ID" value="BAP56238.1"/>
    <property type="molecule type" value="Genomic_DNA"/>
</dbReference>
<gene>
    <name evidence="2" type="ORF">THII_1941</name>
</gene>
<evidence type="ECO:0000256" key="1">
    <source>
        <dbReference type="SAM" id="MobiDB-lite"/>
    </source>
</evidence>
<evidence type="ECO:0000313" key="2">
    <source>
        <dbReference type="EMBL" id="BAP56238.1"/>
    </source>
</evidence>
<keyword evidence="3" id="KW-1185">Reference proteome</keyword>